<feature type="region of interest" description="Disordered" evidence="3">
    <location>
        <begin position="30"/>
        <end position="140"/>
    </location>
</feature>
<dbReference type="SMART" id="SM00392">
    <property type="entry name" value="PROF"/>
    <property type="match status" value="1"/>
</dbReference>
<feature type="region of interest" description="Disordered" evidence="3">
    <location>
        <begin position="190"/>
        <end position="230"/>
    </location>
</feature>
<gene>
    <name evidence="4" type="ORF">BOX15_Mlig010505g1</name>
</gene>
<dbReference type="InterPro" id="IPR036140">
    <property type="entry name" value="PFN_sf"/>
</dbReference>
<keyword evidence="2" id="KW-0009">Actin-binding</keyword>
<protein>
    <recommendedName>
        <fullName evidence="2">Profilin</fullName>
    </recommendedName>
</protein>
<proteinExistence type="inferred from homology"/>
<evidence type="ECO:0000256" key="2">
    <source>
        <dbReference type="RuleBase" id="RU003909"/>
    </source>
</evidence>
<dbReference type="InterPro" id="IPR005455">
    <property type="entry name" value="PFN_euk"/>
</dbReference>
<dbReference type="Pfam" id="PF00235">
    <property type="entry name" value="Profilin"/>
    <property type="match status" value="1"/>
</dbReference>
<dbReference type="SUPFAM" id="SSF55770">
    <property type="entry name" value="Profilin (actin-binding protein)"/>
    <property type="match status" value="1"/>
</dbReference>
<dbReference type="AlphaFoldDB" id="A0A267EPN2"/>
<accession>A0A267EPN2</accession>
<dbReference type="Proteomes" id="UP000215902">
    <property type="component" value="Unassembled WGS sequence"/>
</dbReference>
<dbReference type="EMBL" id="NIVC01001899">
    <property type="protein sequence ID" value="PAA62789.1"/>
    <property type="molecule type" value="Genomic_DNA"/>
</dbReference>
<sequence>RDPPHVFIPPWLFISLCSRTFQSPSQLVVSAAPARKPRSEFDSADMAEASAPEDRETQNSRSRGGFRFFWKKKKSSSSAGETSPSDAKRTGCGGLFKRKTRSKAKSPQEQQEQNPEVSANHSNAHRSQSQPPPPPPTASQTVQITFDDVELPDVCHGNADSDGGSVHSVCEEVVCVKVKDVESAWVRPPVSAPAKDAKPRLSLAKMASKDAPGPAADGQSSRQSDAGMSAEATAAVEAAIAAAASDAEAEAERQRIAEARFQRKSVDMRNVKATGGVKIEQTPQSEMWWNIVNKSLVGTGLFSRAVVCSLTTGGVFACNPTDFAPAAEQVALLRQNFHNPGAFSAAGFAVGGILYKVEPEACTKELLSGVNLQHTEGLLIVKSRTALIAAGYTGGRGQAQETLGDLRDLFVQQGL</sequence>
<evidence type="ECO:0000256" key="3">
    <source>
        <dbReference type="SAM" id="MobiDB-lite"/>
    </source>
</evidence>
<evidence type="ECO:0000313" key="5">
    <source>
        <dbReference type="Proteomes" id="UP000215902"/>
    </source>
</evidence>
<feature type="compositionally biased region" description="Polar residues" evidence="3">
    <location>
        <begin position="105"/>
        <end position="129"/>
    </location>
</feature>
<dbReference type="InterPro" id="IPR048278">
    <property type="entry name" value="PFN"/>
</dbReference>
<organism evidence="4 5">
    <name type="scientific">Macrostomum lignano</name>
    <dbReference type="NCBI Taxonomy" id="282301"/>
    <lineage>
        <taxon>Eukaryota</taxon>
        <taxon>Metazoa</taxon>
        <taxon>Spiralia</taxon>
        <taxon>Lophotrochozoa</taxon>
        <taxon>Platyhelminthes</taxon>
        <taxon>Rhabditophora</taxon>
        <taxon>Macrostomorpha</taxon>
        <taxon>Macrostomida</taxon>
        <taxon>Macrostomidae</taxon>
        <taxon>Macrostomum</taxon>
    </lineage>
</organism>
<name>A0A267EPN2_9PLAT</name>
<dbReference type="OrthoDB" id="6224799at2759"/>
<dbReference type="GO" id="GO:0003779">
    <property type="term" value="F:actin binding"/>
    <property type="evidence" value="ECO:0007669"/>
    <property type="project" value="UniProtKB-KW"/>
</dbReference>
<comment type="similarity">
    <text evidence="1 2">Belongs to the profilin family.</text>
</comment>
<comment type="caution">
    <text evidence="4">The sequence shown here is derived from an EMBL/GenBank/DDBJ whole genome shotgun (WGS) entry which is preliminary data.</text>
</comment>
<dbReference type="Gene3D" id="3.30.450.30">
    <property type="entry name" value="Dynein light chain 2a, cytoplasmic"/>
    <property type="match status" value="1"/>
</dbReference>
<feature type="non-terminal residue" evidence="4">
    <location>
        <position position="1"/>
    </location>
</feature>
<keyword evidence="5" id="KW-1185">Reference proteome</keyword>
<reference evidence="4 5" key="1">
    <citation type="submission" date="2017-06" db="EMBL/GenBank/DDBJ databases">
        <title>A platform for efficient transgenesis in Macrostomum lignano, a flatworm model organism for stem cell research.</title>
        <authorList>
            <person name="Berezikov E."/>
        </authorList>
    </citation>
    <scope>NUCLEOTIDE SEQUENCE [LARGE SCALE GENOMIC DNA]</scope>
    <source>
        <strain evidence="4">DV1</strain>
        <tissue evidence="4">Whole organism</tissue>
    </source>
</reference>
<evidence type="ECO:0000256" key="1">
    <source>
        <dbReference type="ARBA" id="ARBA00010058"/>
    </source>
</evidence>
<evidence type="ECO:0000313" key="4">
    <source>
        <dbReference type="EMBL" id="PAA62789.1"/>
    </source>
</evidence>